<keyword evidence="1" id="KW-1133">Transmembrane helix</keyword>
<protein>
    <submittedName>
        <fullName evidence="2">Uncharacterized protein</fullName>
    </submittedName>
</protein>
<dbReference type="EMBL" id="JAFEMO010000014">
    <property type="protein sequence ID" value="KAH7547672.1"/>
    <property type="molecule type" value="Genomic_DNA"/>
</dbReference>
<organism evidence="2 3">
    <name type="scientific">Xanthoceras sorbifolium</name>
    <dbReference type="NCBI Taxonomy" id="99658"/>
    <lineage>
        <taxon>Eukaryota</taxon>
        <taxon>Viridiplantae</taxon>
        <taxon>Streptophyta</taxon>
        <taxon>Embryophyta</taxon>
        <taxon>Tracheophyta</taxon>
        <taxon>Spermatophyta</taxon>
        <taxon>Magnoliopsida</taxon>
        <taxon>eudicotyledons</taxon>
        <taxon>Gunneridae</taxon>
        <taxon>Pentapetalae</taxon>
        <taxon>rosids</taxon>
        <taxon>malvids</taxon>
        <taxon>Sapindales</taxon>
        <taxon>Sapindaceae</taxon>
        <taxon>Xanthoceroideae</taxon>
        <taxon>Xanthoceras</taxon>
    </lineage>
</organism>
<evidence type="ECO:0000256" key="1">
    <source>
        <dbReference type="SAM" id="Phobius"/>
    </source>
</evidence>
<keyword evidence="3" id="KW-1185">Reference proteome</keyword>
<dbReference type="Proteomes" id="UP000827721">
    <property type="component" value="Unassembled WGS sequence"/>
</dbReference>
<gene>
    <name evidence="2" type="ORF">JRO89_XS14G0000900</name>
</gene>
<evidence type="ECO:0000313" key="3">
    <source>
        <dbReference type="Proteomes" id="UP000827721"/>
    </source>
</evidence>
<dbReference type="PANTHER" id="PTHR34370:SF2">
    <property type="entry name" value="GAG-POL POLYPROTEIN_RETROTRANSPOSON"/>
    <property type="match status" value="1"/>
</dbReference>
<keyword evidence="1" id="KW-0812">Transmembrane</keyword>
<feature type="transmembrane region" description="Helical" evidence="1">
    <location>
        <begin position="19"/>
        <end position="37"/>
    </location>
</feature>
<proteinExistence type="predicted"/>
<sequence>MWVLYKPQFEMEYFVEYDFFLFCFVWHLCLIRLPGFLMRTNAHLTMKGSEEIKEIRNFWNIIIWATEYCLLPHDVPRGLVASHAYVSESTVDVKILVLCRFLKVMAMVWAGSQVTKLVRAGGALALAPFVDRGLSWFTDKFKFKSQGKASIHGDCWILFWTGSDAIFCCDIAFGMKLFRSSIL</sequence>
<accession>A0ABQ8H2Z6</accession>
<reference evidence="2 3" key="1">
    <citation type="submission" date="2021-02" db="EMBL/GenBank/DDBJ databases">
        <title>Plant Genome Project.</title>
        <authorList>
            <person name="Zhang R.-G."/>
        </authorList>
    </citation>
    <scope>NUCLEOTIDE SEQUENCE [LARGE SCALE GENOMIC DNA]</scope>
    <source>
        <tissue evidence="2">Leaves</tissue>
    </source>
</reference>
<keyword evidence="1" id="KW-0472">Membrane</keyword>
<dbReference type="PANTHER" id="PTHR34370">
    <property type="entry name" value="OS04G0600100 PROTEIN"/>
    <property type="match status" value="1"/>
</dbReference>
<name>A0ABQ8H2Z6_9ROSI</name>
<comment type="caution">
    <text evidence="2">The sequence shown here is derived from an EMBL/GenBank/DDBJ whole genome shotgun (WGS) entry which is preliminary data.</text>
</comment>
<evidence type="ECO:0000313" key="2">
    <source>
        <dbReference type="EMBL" id="KAH7547672.1"/>
    </source>
</evidence>